<keyword evidence="5 6" id="KW-0472">Membrane</keyword>
<feature type="transmembrane region" description="Helical" evidence="6">
    <location>
        <begin position="157"/>
        <end position="177"/>
    </location>
</feature>
<comment type="subcellular location">
    <subcellularLocation>
        <location evidence="1">Membrane</location>
        <topology evidence="1">Multi-pass membrane protein</topology>
    </subcellularLocation>
</comment>
<dbReference type="GO" id="GO:0022857">
    <property type="term" value="F:transmembrane transporter activity"/>
    <property type="evidence" value="ECO:0007669"/>
    <property type="project" value="InterPro"/>
</dbReference>
<dbReference type="EMBL" id="GDJX01013331">
    <property type="protein sequence ID" value="JAT54605.1"/>
    <property type="molecule type" value="Transcribed_RNA"/>
</dbReference>
<dbReference type="InterPro" id="IPR006043">
    <property type="entry name" value="NCS2"/>
</dbReference>
<evidence type="ECO:0000256" key="6">
    <source>
        <dbReference type="SAM" id="Phobius"/>
    </source>
</evidence>
<dbReference type="NCBIfam" id="NF037981">
    <property type="entry name" value="NCS2_1"/>
    <property type="match status" value="1"/>
</dbReference>
<feature type="transmembrane region" description="Helical" evidence="6">
    <location>
        <begin position="93"/>
        <end position="110"/>
    </location>
</feature>
<protein>
    <submittedName>
        <fullName evidence="7">Nucleobase-ascorbate transporter 7</fullName>
    </submittedName>
</protein>
<evidence type="ECO:0000256" key="1">
    <source>
        <dbReference type="ARBA" id="ARBA00004141"/>
    </source>
</evidence>
<dbReference type="GO" id="GO:0016020">
    <property type="term" value="C:membrane"/>
    <property type="evidence" value="ECO:0007669"/>
    <property type="project" value="UniProtKB-SubCell"/>
</dbReference>
<feature type="transmembrane region" description="Helical" evidence="6">
    <location>
        <begin position="388"/>
        <end position="408"/>
    </location>
</feature>
<dbReference type="PANTHER" id="PTHR11119">
    <property type="entry name" value="XANTHINE-URACIL / VITAMIN C PERMEASE FAMILY MEMBER"/>
    <property type="match status" value="1"/>
</dbReference>
<evidence type="ECO:0000256" key="2">
    <source>
        <dbReference type="ARBA" id="ARBA00008821"/>
    </source>
</evidence>
<organism evidence="7">
    <name type="scientific">Anthurium amnicola</name>
    <dbReference type="NCBI Taxonomy" id="1678845"/>
    <lineage>
        <taxon>Eukaryota</taxon>
        <taxon>Viridiplantae</taxon>
        <taxon>Streptophyta</taxon>
        <taxon>Embryophyta</taxon>
        <taxon>Tracheophyta</taxon>
        <taxon>Spermatophyta</taxon>
        <taxon>Magnoliopsida</taxon>
        <taxon>Liliopsida</taxon>
        <taxon>Araceae</taxon>
        <taxon>Pothoideae</taxon>
        <taxon>Potheae</taxon>
        <taxon>Anthurium</taxon>
    </lineage>
</organism>
<comment type="similarity">
    <text evidence="2">Belongs to the nucleobase:cation symporter-2 (NCS2) (TC 2.A.40) family.</text>
</comment>
<feature type="transmembrane region" description="Helical" evidence="6">
    <location>
        <begin position="219"/>
        <end position="239"/>
    </location>
</feature>
<gene>
    <name evidence="7" type="primary">NAT7_1</name>
    <name evidence="7" type="ORF">g.41879</name>
</gene>
<accession>A0A1D1YJ03</accession>
<name>A0A1D1YJ03_9ARAE</name>
<evidence type="ECO:0000256" key="3">
    <source>
        <dbReference type="ARBA" id="ARBA00022692"/>
    </source>
</evidence>
<feature type="transmembrane region" description="Helical" evidence="6">
    <location>
        <begin position="457"/>
        <end position="477"/>
    </location>
</feature>
<feature type="transmembrane region" description="Helical" evidence="6">
    <location>
        <begin position="131"/>
        <end position="151"/>
    </location>
</feature>
<evidence type="ECO:0000313" key="7">
    <source>
        <dbReference type="EMBL" id="JAT54605.1"/>
    </source>
</evidence>
<evidence type="ECO:0000256" key="4">
    <source>
        <dbReference type="ARBA" id="ARBA00022989"/>
    </source>
</evidence>
<reference evidence="7" key="1">
    <citation type="submission" date="2015-07" db="EMBL/GenBank/DDBJ databases">
        <title>Transcriptome Assembly of Anthurium amnicola.</title>
        <authorList>
            <person name="Suzuki J."/>
        </authorList>
    </citation>
    <scope>NUCLEOTIDE SEQUENCE</scope>
</reference>
<dbReference type="Pfam" id="PF00860">
    <property type="entry name" value="Xan_ur_permease"/>
    <property type="match status" value="1"/>
</dbReference>
<feature type="transmembrane region" description="Helical" evidence="6">
    <location>
        <begin position="38"/>
        <end position="57"/>
    </location>
</feature>
<feature type="transmembrane region" description="Helical" evidence="6">
    <location>
        <begin position="420"/>
        <end position="437"/>
    </location>
</feature>
<feature type="transmembrane region" description="Helical" evidence="6">
    <location>
        <begin position="69"/>
        <end position="87"/>
    </location>
</feature>
<keyword evidence="4 6" id="KW-1133">Transmembrane helix</keyword>
<sequence length="526" mass="57957">MGSKPGDFEPFAVREQLPGVDYCITSPPRWAEAFLLGFQHYVVCLGTIVLIATILVPQMGGGHEEKAKLIQTMLFVTGINTLLQVYFGSRLPVVISASHTFILPTLSIIFSRRYSYILDPHERFILTMRGIQGALIIASTLQMVFGFIGVWRIVMRFLSPLAAVPLVTLAGLGLFYIGFPIAASCIEIGLPEIILLVFLSQYVPYAIRGKRVIFDRFALMFAVLIVWVYAHILTVSGAYKHRKPATQFSCRTDRAGLISAAPWVRVPYPLQWGSPTFHAGEAFAMMAASFAALVESTGTLIAVQRYSSATHVPPSIISRGIGWQGIGILLDGLFGTANGSAASVENAGLLGLTRVGSRRVIEISGCFMIFFSVFGKFGAIFASIPLPIFAALYCVLFAYVVSAGLGLLQFCHLNSFRTKFILGFSLFMGLSVAQYFKEYSLVAGHGPVYTNSIAFNDIVNVIFSSPVVVGAVVGYLLDSTLARGDADTRRDRGWHWWEKFRSFRTDSRSEEFYSLPFNLSKYFPSY</sequence>
<feature type="transmembrane region" description="Helical" evidence="6">
    <location>
        <begin position="189"/>
        <end position="207"/>
    </location>
</feature>
<dbReference type="AlphaFoldDB" id="A0A1D1YJ03"/>
<feature type="transmembrane region" description="Helical" evidence="6">
    <location>
        <begin position="360"/>
        <end position="382"/>
    </location>
</feature>
<evidence type="ECO:0000256" key="5">
    <source>
        <dbReference type="ARBA" id="ARBA00023136"/>
    </source>
</evidence>
<proteinExistence type="inferred from homology"/>
<keyword evidence="3 6" id="KW-0812">Transmembrane</keyword>